<evidence type="ECO:0000256" key="8">
    <source>
        <dbReference type="ARBA" id="ARBA00023008"/>
    </source>
</evidence>
<feature type="compositionally biased region" description="Low complexity" evidence="17">
    <location>
        <begin position="542"/>
        <end position="556"/>
    </location>
</feature>
<dbReference type="InterPro" id="IPR036864">
    <property type="entry name" value="Zn2-C6_fun-type_DNA-bd_sf"/>
</dbReference>
<dbReference type="EC" id="1.14.99.56" evidence="16"/>
<keyword evidence="7" id="KW-0560">Oxidoreductase</keyword>
<feature type="region of interest" description="Disordered" evidence="17">
    <location>
        <begin position="587"/>
        <end position="620"/>
    </location>
</feature>
<evidence type="ECO:0000256" key="13">
    <source>
        <dbReference type="ARBA" id="ARBA00023326"/>
    </source>
</evidence>
<evidence type="ECO:0000256" key="3">
    <source>
        <dbReference type="ARBA" id="ARBA00022525"/>
    </source>
</evidence>
<evidence type="ECO:0000256" key="11">
    <source>
        <dbReference type="ARBA" id="ARBA00023242"/>
    </source>
</evidence>
<dbReference type="PROSITE" id="PS00463">
    <property type="entry name" value="ZN2_CY6_FUNGAL_1"/>
    <property type="match status" value="1"/>
</dbReference>
<reference evidence="19 20" key="1">
    <citation type="submission" date="2014-02" db="EMBL/GenBank/DDBJ databases">
        <title>The genome sequence of Colletotrichum fioriniae PJ7.</title>
        <authorList>
            <person name="Baroncelli R."/>
            <person name="Thon M.R."/>
        </authorList>
    </citation>
    <scope>NUCLEOTIDE SEQUENCE [LARGE SCALE GENOMIC DNA]</scope>
    <source>
        <strain evidence="19 20">PJ7</strain>
    </source>
</reference>
<comment type="catalytic activity">
    <reaction evidence="15">
        <text>[(1-&gt;4)-beta-D-glucosyl]n+m + reduced acceptor + O2 = 4-dehydro-beta-D-glucosyl-[(1-&gt;4)-beta-D-glucosyl]n-1 + [(1-&gt;4)-beta-D-glucosyl]m + acceptor + H2O.</text>
        <dbReference type="EC" id="1.14.99.56"/>
    </reaction>
</comment>
<dbReference type="GO" id="GO:0005576">
    <property type="term" value="C:extracellular region"/>
    <property type="evidence" value="ECO:0007669"/>
    <property type="project" value="UniProtKB-SubCell"/>
</dbReference>
<dbReference type="GO" id="GO:0008270">
    <property type="term" value="F:zinc ion binding"/>
    <property type="evidence" value="ECO:0007669"/>
    <property type="project" value="InterPro"/>
</dbReference>
<evidence type="ECO:0000256" key="4">
    <source>
        <dbReference type="ARBA" id="ARBA00022723"/>
    </source>
</evidence>
<evidence type="ECO:0000256" key="5">
    <source>
        <dbReference type="ARBA" id="ARBA00022729"/>
    </source>
</evidence>
<dbReference type="SUPFAM" id="SSF57701">
    <property type="entry name" value="Zn2/Cys6 DNA-binding domain"/>
    <property type="match status" value="1"/>
</dbReference>
<dbReference type="GO" id="GO:0006351">
    <property type="term" value="P:DNA-templated transcription"/>
    <property type="evidence" value="ECO:0007669"/>
    <property type="project" value="InterPro"/>
</dbReference>
<keyword evidence="20" id="KW-1185">Reference proteome</keyword>
<dbReference type="CDD" id="cd00067">
    <property type="entry name" value="GAL4"/>
    <property type="match status" value="1"/>
</dbReference>
<keyword evidence="12" id="KW-0119">Carbohydrate metabolism</keyword>
<dbReference type="GO" id="GO:0003677">
    <property type="term" value="F:DNA binding"/>
    <property type="evidence" value="ECO:0007669"/>
    <property type="project" value="InterPro"/>
</dbReference>
<protein>
    <recommendedName>
        <fullName evidence="16">lytic cellulose monooxygenase (C4-dehydrogenating)</fullName>
        <ecNumber evidence="16">1.14.99.56</ecNumber>
    </recommendedName>
</protein>
<evidence type="ECO:0000313" key="19">
    <source>
        <dbReference type="EMBL" id="EXF80800.1"/>
    </source>
</evidence>
<comment type="caution">
    <text evidence="19">The sequence shown here is derived from an EMBL/GenBank/DDBJ whole genome shotgun (WGS) entry which is preliminary data.</text>
</comment>
<keyword evidence="3" id="KW-0964">Secreted</keyword>
<evidence type="ECO:0000256" key="17">
    <source>
        <dbReference type="SAM" id="MobiDB-lite"/>
    </source>
</evidence>
<evidence type="ECO:0000256" key="9">
    <source>
        <dbReference type="ARBA" id="ARBA00023033"/>
    </source>
</evidence>
<dbReference type="InterPro" id="IPR000254">
    <property type="entry name" value="CBD"/>
</dbReference>
<gene>
    <name evidence="19" type="ORF">CFIO01_01171</name>
</gene>
<evidence type="ECO:0000256" key="15">
    <source>
        <dbReference type="ARBA" id="ARBA00045077"/>
    </source>
</evidence>
<evidence type="ECO:0000256" key="6">
    <source>
        <dbReference type="ARBA" id="ARBA00023001"/>
    </source>
</evidence>
<dbReference type="Gene3D" id="2.70.50.70">
    <property type="match status" value="1"/>
</dbReference>
<dbReference type="EMBL" id="JARH01000415">
    <property type="protein sequence ID" value="EXF80800.1"/>
    <property type="molecule type" value="Genomic_DNA"/>
</dbReference>
<dbReference type="GO" id="GO:0004497">
    <property type="term" value="F:monooxygenase activity"/>
    <property type="evidence" value="ECO:0007669"/>
    <property type="project" value="UniProtKB-KW"/>
</dbReference>
<evidence type="ECO:0000256" key="2">
    <source>
        <dbReference type="ARBA" id="ARBA00004613"/>
    </source>
</evidence>
<keyword evidence="9" id="KW-0503">Monooxygenase</keyword>
<dbReference type="PROSITE" id="PS50048">
    <property type="entry name" value="ZN2_CY6_FUNGAL_2"/>
    <property type="match status" value="1"/>
</dbReference>
<dbReference type="CDD" id="cd12148">
    <property type="entry name" value="fungal_TF_MHR"/>
    <property type="match status" value="1"/>
</dbReference>
<dbReference type="AlphaFoldDB" id="A0A010QW14"/>
<dbReference type="Proteomes" id="UP000020467">
    <property type="component" value="Unassembled WGS sequence"/>
</dbReference>
<sequence>MKWNIFTAIVAIAGREIAAHATFQQLWVDGVDMIRSQCARLPQSNSPVTNVAGNDIRCNVGGTSGVNAKCPVKAGGTVTVEMHQVKLSTLHGHGKIFADTGPEQQNGDRSCKNEAIGGAHYGPVIVYLSKVDNAATADGSAGWFKIFQDGWSAKSGSGSGDDDNWGTKDLNTCCGKMDIPISKDIADGDYLLRAEVIALHAAGPSGGAQLYMTCFQLSVSGGTGTAKPATVSFPGAYKASDPGIAVNIHAKLSGYTVPGPAIASVGTTKTAGSGCSGCASTCDAAKGPVGTALPVSPVGGGGTSPGTGSPPSCTVQKYAQCGGQGWTGCTTCAVQLARVSRHRTITSVLKVVALPKGLNNLGALQDVAFGREVDGDRHVVKYLRKTAINSQAKISPAGTSCSYRFWLSRDPRALLIRVSSIFLLYHSLTQAERGIDRMVHLVLILFNNGFSIGSALLHCGIRYLKRMSGQQRKYMSKRQRPCDFCRSRKAACRIDQTPPCRLCTLHNRQCTFVEAAAPRKRLLAADDGPGAIDGASSPHVGSQMAASATAMPSASQLPTQSPDKELVQLDYAGDFNFSTTQSEFEAMFRSPRAPSTPSTVWMRRAPPPSGSIEEVESPPGANPQLLGLSGDMDPLLLRHYRFDDRGMFGFKELAIHSVQDQPVPCQFLVSQQSIFSRRRQEAGFDQSQEDLNRQGMENIIPLRVGERLIKLFWDFIQPQWPILSTSQPVEPSLSPPYLLAAIYSITLPFALHDDKLSVDVAYDNPPYPALSQIINKALTYEVHSPSIAVAQTLLLLILRPSADPLVADTAYRRDILGRLVACATTLGLHLDPSGWFMPDWQKAQRQRLSFCIFAVDTWTASVQGSPTLIRRDDWLIISTENGSLTGSGLRDRDETQLFQFSAVTETLNSVLASL</sequence>
<dbReference type="OrthoDB" id="408631at2759"/>
<accession>A0A010QW14</accession>
<keyword evidence="6" id="KW-0136">Cellulose degradation</keyword>
<keyword evidence="13" id="KW-0624">Polysaccharide degradation</keyword>
<comment type="cofactor">
    <cofactor evidence="1">
        <name>Cu(2+)</name>
        <dbReference type="ChEBI" id="CHEBI:29036"/>
    </cofactor>
</comment>
<keyword evidence="11" id="KW-0539">Nucleus</keyword>
<dbReference type="InterPro" id="IPR007219">
    <property type="entry name" value="XnlR_reg_dom"/>
</dbReference>
<dbReference type="GO" id="GO:0030248">
    <property type="term" value="F:cellulose binding"/>
    <property type="evidence" value="ECO:0007669"/>
    <property type="project" value="InterPro"/>
</dbReference>
<evidence type="ECO:0000256" key="12">
    <source>
        <dbReference type="ARBA" id="ARBA00023277"/>
    </source>
</evidence>
<evidence type="ECO:0000313" key="20">
    <source>
        <dbReference type="Proteomes" id="UP000020467"/>
    </source>
</evidence>
<dbReference type="SUPFAM" id="SSF57180">
    <property type="entry name" value="Cellulose-binding domain"/>
    <property type="match status" value="1"/>
</dbReference>
<dbReference type="Pfam" id="PF03443">
    <property type="entry name" value="AA9"/>
    <property type="match status" value="1"/>
</dbReference>
<evidence type="ECO:0000256" key="14">
    <source>
        <dbReference type="ARBA" id="ARBA00044502"/>
    </source>
</evidence>
<dbReference type="GO" id="GO:0000981">
    <property type="term" value="F:DNA-binding transcription factor activity, RNA polymerase II-specific"/>
    <property type="evidence" value="ECO:0007669"/>
    <property type="project" value="InterPro"/>
</dbReference>
<dbReference type="Pfam" id="PF04082">
    <property type="entry name" value="Fungal_trans"/>
    <property type="match status" value="1"/>
</dbReference>
<dbReference type="InterPro" id="IPR001138">
    <property type="entry name" value="Zn2Cys6_DnaBD"/>
</dbReference>
<dbReference type="eggNOG" id="ENOG502SJFF">
    <property type="taxonomic scope" value="Eukaryota"/>
</dbReference>
<dbReference type="HOGENOM" id="CLU_318313_0_0_1"/>
<dbReference type="PANTHER" id="PTHR33353:SF9">
    <property type="entry name" value="ENDOGLUCANASE II"/>
    <property type="match status" value="1"/>
</dbReference>
<evidence type="ECO:0000259" key="18">
    <source>
        <dbReference type="PROSITE" id="PS50048"/>
    </source>
</evidence>
<dbReference type="KEGG" id="cfj:CFIO01_01171"/>
<dbReference type="CDD" id="cd21175">
    <property type="entry name" value="LPMO_AA9"/>
    <property type="match status" value="1"/>
</dbReference>
<evidence type="ECO:0000256" key="10">
    <source>
        <dbReference type="ARBA" id="ARBA00023157"/>
    </source>
</evidence>
<keyword evidence="5" id="KW-0732">Signal</keyword>
<name>A0A010QW14_9PEZI</name>
<evidence type="ECO:0000256" key="1">
    <source>
        <dbReference type="ARBA" id="ARBA00001973"/>
    </source>
</evidence>
<dbReference type="InterPro" id="IPR005103">
    <property type="entry name" value="AA9_LPMO"/>
</dbReference>
<dbReference type="Pfam" id="PF00734">
    <property type="entry name" value="CBM_1"/>
    <property type="match status" value="1"/>
</dbReference>
<proteinExistence type="inferred from homology"/>
<comment type="subcellular location">
    <subcellularLocation>
        <location evidence="2">Secreted</location>
    </subcellularLocation>
</comment>
<organism evidence="19 20">
    <name type="scientific">Colletotrichum fioriniae PJ7</name>
    <dbReference type="NCBI Taxonomy" id="1445577"/>
    <lineage>
        <taxon>Eukaryota</taxon>
        <taxon>Fungi</taxon>
        <taxon>Dikarya</taxon>
        <taxon>Ascomycota</taxon>
        <taxon>Pezizomycotina</taxon>
        <taxon>Sordariomycetes</taxon>
        <taxon>Hypocreomycetidae</taxon>
        <taxon>Glomerellales</taxon>
        <taxon>Glomerellaceae</taxon>
        <taxon>Colletotrichum</taxon>
        <taxon>Colletotrichum acutatum species complex</taxon>
    </lineage>
</organism>
<dbReference type="PANTHER" id="PTHR33353">
    <property type="entry name" value="PUTATIVE (AFU_ORTHOLOGUE AFUA_1G12560)-RELATED"/>
    <property type="match status" value="1"/>
</dbReference>
<evidence type="ECO:0000256" key="7">
    <source>
        <dbReference type="ARBA" id="ARBA00023002"/>
    </source>
</evidence>
<feature type="region of interest" description="Disordered" evidence="17">
    <location>
        <begin position="528"/>
        <end position="561"/>
    </location>
</feature>
<feature type="domain" description="Zn(2)-C6 fungal-type" evidence="18">
    <location>
        <begin position="481"/>
        <end position="512"/>
    </location>
</feature>
<keyword evidence="10" id="KW-1015">Disulfide bond</keyword>
<keyword evidence="4" id="KW-0479">Metal-binding</keyword>
<dbReference type="GO" id="GO:0030245">
    <property type="term" value="P:cellulose catabolic process"/>
    <property type="evidence" value="ECO:0007669"/>
    <property type="project" value="UniProtKB-KW"/>
</dbReference>
<dbReference type="Gene3D" id="4.10.240.10">
    <property type="entry name" value="Zn(2)-C6 fungal-type DNA-binding domain"/>
    <property type="match status" value="1"/>
</dbReference>
<dbReference type="InterPro" id="IPR035971">
    <property type="entry name" value="CBD_sf"/>
</dbReference>
<dbReference type="InterPro" id="IPR049892">
    <property type="entry name" value="AA9"/>
</dbReference>
<dbReference type="STRING" id="1445577.A0A010QW14"/>
<evidence type="ECO:0000256" key="16">
    <source>
        <dbReference type="ARBA" id="ARBA00047174"/>
    </source>
</evidence>
<keyword evidence="8" id="KW-0186">Copper</keyword>
<comment type="similarity">
    <text evidence="14">Belongs to the polysaccharide monooxygenase AA9 family.</text>
</comment>